<dbReference type="STRING" id="5466.A0A4R8RDQ8"/>
<gene>
    <name evidence="2" type="ORF">CTRI78_v006981</name>
</gene>
<reference evidence="2 3" key="1">
    <citation type="submission" date="2018-12" db="EMBL/GenBank/DDBJ databases">
        <title>Genome sequence and assembly of Colletotrichum trifolii.</title>
        <authorList>
            <person name="Gan P."/>
            <person name="Shirasu K."/>
        </authorList>
    </citation>
    <scope>NUCLEOTIDE SEQUENCE [LARGE SCALE GENOMIC DNA]</scope>
    <source>
        <strain evidence="2 3">543-2</strain>
    </source>
</reference>
<keyword evidence="3" id="KW-1185">Reference proteome</keyword>
<dbReference type="Proteomes" id="UP000295703">
    <property type="component" value="Unassembled WGS sequence"/>
</dbReference>
<feature type="region of interest" description="Disordered" evidence="1">
    <location>
        <begin position="170"/>
        <end position="230"/>
    </location>
</feature>
<evidence type="ECO:0000313" key="2">
    <source>
        <dbReference type="EMBL" id="TDZ53460.1"/>
    </source>
</evidence>
<feature type="compositionally biased region" description="Basic and acidic residues" evidence="1">
    <location>
        <begin position="74"/>
        <end position="100"/>
    </location>
</feature>
<dbReference type="AlphaFoldDB" id="A0A4R8RDQ8"/>
<feature type="region of interest" description="Disordered" evidence="1">
    <location>
        <begin position="59"/>
        <end position="107"/>
    </location>
</feature>
<proteinExistence type="predicted"/>
<accession>A0A4R8RDQ8</accession>
<evidence type="ECO:0000256" key="1">
    <source>
        <dbReference type="SAM" id="MobiDB-lite"/>
    </source>
</evidence>
<dbReference type="PANTHER" id="PTHR38846">
    <property type="entry name" value="C3H1-TYPE DOMAIN-CONTAINING PROTEIN"/>
    <property type="match status" value="1"/>
</dbReference>
<dbReference type="EMBL" id="RYZW01000070">
    <property type="protein sequence ID" value="TDZ53460.1"/>
    <property type="molecule type" value="Genomic_DNA"/>
</dbReference>
<dbReference type="PANTHER" id="PTHR38846:SF1">
    <property type="entry name" value="C3H1-TYPE DOMAIN-CONTAINING PROTEIN"/>
    <property type="match status" value="1"/>
</dbReference>
<comment type="caution">
    <text evidence="2">The sequence shown here is derived from an EMBL/GenBank/DDBJ whole genome shotgun (WGS) entry which is preliminary data.</text>
</comment>
<sequence>MAGFQVQPNASLEVFSRDQTQEIADAAVKLAAENLRRCQATAILCRRAIKSHETGIWPTRGTNIIEPTPFQGEASRKNTEQRARTAGPADHEVTTERDSSRNPSSNVASDADFIHKWLLDAILTDQASSTPINQPVPELFPNVDEDLSATYPGDEGDAEKKGAALDHLQACRGPPGDTSSDYSQVVNYSDPGELRPAWTEDPEVSAPCSHPTVVETTPTEAKKDAEDNNNNDNNNLAVAIAHQTNIVHAAARLLADWEAYFGAGQLDDWNRLCGDLGLPADLPSKTQCGKAVSSVHVNIRQFLDAARKPDDVKFFSNVGRLARWSRRKQLKVPNGLIPRGTSMRVLMRKFSRLHSGEGGREVS</sequence>
<organism evidence="2 3">
    <name type="scientific">Colletotrichum trifolii</name>
    <dbReference type="NCBI Taxonomy" id="5466"/>
    <lineage>
        <taxon>Eukaryota</taxon>
        <taxon>Fungi</taxon>
        <taxon>Dikarya</taxon>
        <taxon>Ascomycota</taxon>
        <taxon>Pezizomycotina</taxon>
        <taxon>Sordariomycetes</taxon>
        <taxon>Hypocreomycetidae</taxon>
        <taxon>Glomerellales</taxon>
        <taxon>Glomerellaceae</taxon>
        <taxon>Colletotrichum</taxon>
        <taxon>Colletotrichum orbiculare species complex</taxon>
    </lineage>
</organism>
<feature type="compositionally biased region" description="Polar residues" evidence="1">
    <location>
        <begin position="177"/>
        <end position="187"/>
    </location>
</feature>
<evidence type="ECO:0000313" key="3">
    <source>
        <dbReference type="Proteomes" id="UP000295703"/>
    </source>
</evidence>
<protein>
    <submittedName>
        <fullName evidence="2">Uncharacterized protein</fullName>
    </submittedName>
</protein>
<name>A0A4R8RDQ8_COLTR</name>